<name>A0A6A4YXW4_9STRA</name>
<evidence type="ECO:0000256" key="6">
    <source>
        <dbReference type="SAM" id="Phobius"/>
    </source>
</evidence>
<evidence type="ECO:0000259" key="7">
    <source>
        <dbReference type="Pfam" id="PF01061"/>
    </source>
</evidence>
<evidence type="ECO:0000256" key="3">
    <source>
        <dbReference type="ARBA" id="ARBA00022692"/>
    </source>
</evidence>
<evidence type="ECO:0000256" key="5">
    <source>
        <dbReference type="ARBA" id="ARBA00023136"/>
    </source>
</evidence>
<comment type="caution">
    <text evidence="8">The sequence shown here is derived from an EMBL/GenBank/DDBJ whole genome shotgun (WGS) entry which is preliminary data.</text>
</comment>
<evidence type="ECO:0000313" key="8">
    <source>
        <dbReference type="EMBL" id="KAF0702345.1"/>
    </source>
</evidence>
<gene>
    <name evidence="8" type="ORF">As57867_007768</name>
</gene>
<dbReference type="EMBL" id="VJMH01004655">
    <property type="protein sequence ID" value="KAF0702345.1"/>
    <property type="molecule type" value="Genomic_DNA"/>
</dbReference>
<dbReference type="GO" id="GO:0016020">
    <property type="term" value="C:membrane"/>
    <property type="evidence" value="ECO:0007669"/>
    <property type="project" value="UniProtKB-SubCell"/>
</dbReference>
<keyword evidence="3 6" id="KW-0812">Transmembrane</keyword>
<evidence type="ECO:0000256" key="4">
    <source>
        <dbReference type="ARBA" id="ARBA00022989"/>
    </source>
</evidence>
<feature type="transmembrane region" description="Helical" evidence="6">
    <location>
        <begin position="56"/>
        <end position="76"/>
    </location>
</feature>
<dbReference type="InterPro" id="IPR013525">
    <property type="entry name" value="ABC2_TM"/>
</dbReference>
<evidence type="ECO:0000256" key="1">
    <source>
        <dbReference type="ARBA" id="ARBA00004141"/>
    </source>
</evidence>
<dbReference type="PANTHER" id="PTHR19241">
    <property type="entry name" value="ATP-BINDING CASSETTE TRANSPORTER"/>
    <property type="match status" value="1"/>
</dbReference>
<reference evidence="8" key="1">
    <citation type="submission" date="2019-06" db="EMBL/GenBank/DDBJ databases">
        <title>Genomics analysis of Aphanomyces spp. identifies a new class of oomycete effector associated with host adaptation.</title>
        <authorList>
            <person name="Gaulin E."/>
        </authorList>
    </citation>
    <scope>NUCLEOTIDE SEQUENCE</scope>
    <source>
        <strain evidence="8">CBS 578.67</strain>
    </source>
</reference>
<dbReference type="Pfam" id="PF01061">
    <property type="entry name" value="ABC2_membrane"/>
    <property type="match status" value="1"/>
</dbReference>
<proteinExistence type="predicted"/>
<dbReference type="AlphaFoldDB" id="A0A6A4YXW4"/>
<feature type="domain" description="ABC-2 type transporter transmembrane" evidence="7">
    <location>
        <begin position="36"/>
        <end position="90"/>
    </location>
</feature>
<evidence type="ECO:0000256" key="2">
    <source>
        <dbReference type="ARBA" id="ARBA00022448"/>
    </source>
</evidence>
<organism evidence="8">
    <name type="scientific">Aphanomyces stellatus</name>
    <dbReference type="NCBI Taxonomy" id="120398"/>
    <lineage>
        <taxon>Eukaryota</taxon>
        <taxon>Sar</taxon>
        <taxon>Stramenopiles</taxon>
        <taxon>Oomycota</taxon>
        <taxon>Saprolegniomycetes</taxon>
        <taxon>Saprolegniales</taxon>
        <taxon>Verrucalvaceae</taxon>
        <taxon>Aphanomyces</taxon>
    </lineage>
</organism>
<feature type="non-terminal residue" evidence="8">
    <location>
        <position position="1"/>
    </location>
</feature>
<dbReference type="GO" id="GO:0140359">
    <property type="term" value="F:ABC-type transporter activity"/>
    <property type="evidence" value="ECO:0007669"/>
    <property type="project" value="InterPro"/>
</dbReference>
<keyword evidence="4 6" id="KW-1133">Transmembrane helix</keyword>
<dbReference type="OrthoDB" id="79399at2759"/>
<keyword evidence="5 6" id="KW-0472">Membrane</keyword>
<accession>A0A6A4YXW4</accession>
<sequence>QSQLGVANEALVALWTQPNGAQLNKEKHFEVSFVNQFSLLFGRQWTLYWRSPAYNLGRAIVMLIIALVCGSCFYGMQLNTSADVLSQACMLFL</sequence>
<comment type="subcellular location">
    <subcellularLocation>
        <location evidence="1">Membrane</location>
        <topology evidence="1">Multi-pass membrane protein</topology>
    </subcellularLocation>
</comment>
<keyword evidence="2" id="KW-0813">Transport</keyword>
<protein>
    <recommendedName>
        <fullName evidence="7">ABC-2 type transporter transmembrane domain-containing protein</fullName>
    </recommendedName>
</protein>